<dbReference type="Proteomes" id="UP000015105">
    <property type="component" value="Chromosome 5D"/>
</dbReference>
<keyword evidence="3" id="KW-1185">Reference proteome</keyword>
<sequence length="130" mass="13121">APTFSQSLTFSPVAGGFAPRGIDSFEPAGFLGSDGSGASPIGALVSAAAAVAELEPVAQIRRIPSRASVCHGEAVAALLPPLPSVGCVYNRNQQINPICSKSARGSGGAGTQNQRDEPKPSLLRLAALLL</sequence>
<evidence type="ECO:0000313" key="2">
    <source>
        <dbReference type="EnsemblPlants" id="AET5Gv20815300.1"/>
    </source>
</evidence>
<reference evidence="2" key="3">
    <citation type="journal article" date="2017" name="Nature">
        <title>Genome sequence of the progenitor of the wheat D genome Aegilops tauschii.</title>
        <authorList>
            <person name="Luo M.C."/>
            <person name="Gu Y.Q."/>
            <person name="Puiu D."/>
            <person name="Wang H."/>
            <person name="Twardziok S.O."/>
            <person name="Deal K.R."/>
            <person name="Huo N."/>
            <person name="Zhu T."/>
            <person name="Wang L."/>
            <person name="Wang Y."/>
            <person name="McGuire P.E."/>
            <person name="Liu S."/>
            <person name="Long H."/>
            <person name="Ramasamy R.K."/>
            <person name="Rodriguez J.C."/>
            <person name="Van S.L."/>
            <person name="Yuan L."/>
            <person name="Wang Z."/>
            <person name="Xia Z."/>
            <person name="Xiao L."/>
            <person name="Anderson O.D."/>
            <person name="Ouyang S."/>
            <person name="Liang Y."/>
            <person name="Zimin A.V."/>
            <person name="Pertea G."/>
            <person name="Qi P."/>
            <person name="Bennetzen J.L."/>
            <person name="Dai X."/>
            <person name="Dawson M.W."/>
            <person name="Muller H.G."/>
            <person name="Kugler K."/>
            <person name="Rivarola-Duarte L."/>
            <person name="Spannagl M."/>
            <person name="Mayer K.F.X."/>
            <person name="Lu F.H."/>
            <person name="Bevan M.W."/>
            <person name="Leroy P."/>
            <person name="Li P."/>
            <person name="You F.M."/>
            <person name="Sun Q."/>
            <person name="Liu Z."/>
            <person name="Lyons E."/>
            <person name="Wicker T."/>
            <person name="Salzberg S.L."/>
            <person name="Devos K.M."/>
            <person name="Dvorak J."/>
        </authorList>
    </citation>
    <scope>NUCLEOTIDE SEQUENCE [LARGE SCALE GENOMIC DNA]</scope>
    <source>
        <strain evidence="2">cv. AL8/78</strain>
    </source>
</reference>
<reference evidence="2" key="4">
    <citation type="submission" date="2019-03" db="UniProtKB">
        <authorList>
            <consortium name="EnsemblPlants"/>
        </authorList>
    </citation>
    <scope>IDENTIFICATION</scope>
</reference>
<dbReference type="AlphaFoldDB" id="A0A453LKH3"/>
<evidence type="ECO:0000256" key="1">
    <source>
        <dbReference type="SAM" id="MobiDB-lite"/>
    </source>
</evidence>
<name>A0A453LKH3_AEGTS</name>
<evidence type="ECO:0000313" key="3">
    <source>
        <dbReference type="Proteomes" id="UP000015105"/>
    </source>
</evidence>
<dbReference type="EnsemblPlants" id="AET5Gv20815300.1">
    <property type="protein sequence ID" value="AET5Gv20815300.1"/>
    <property type="gene ID" value="AET5Gv20815300"/>
</dbReference>
<protein>
    <submittedName>
        <fullName evidence="2">Uncharacterized protein</fullName>
    </submittedName>
</protein>
<reference evidence="3" key="1">
    <citation type="journal article" date="2014" name="Science">
        <title>Ancient hybridizations among the ancestral genomes of bread wheat.</title>
        <authorList>
            <consortium name="International Wheat Genome Sequencing Consortium,"/>
            <person name="Marcussen T."/>
            <person name="Sandve S.R."/>
            <person name="Heier L."/>
            <person name="Spannagl M."/>
            <person name="Pfeifer M."/>
            <person name="Jakobsen K.S."/>
            <person name="Wulff B.B."/>
            <person name="Steuernagel B."/>
            <person name="Mayer K.F."/>
            <person name="Olsen O.A."/>
        </authorList>
    </citation>
    <scope>NUCLEOTIDE SEQUENCE [LARGE SCALE GENOMIC DNA]</scope>
    <source>
        <strain evidence="3">cv. AL8/78</strain>
    </source>
</reference>
<dbReference type="Gramene" id="AET5Gv20815300.1">
    <property type="protein sequence ID" value="AET5Gv20815300.1"/>
    <property type="gene ID" value="AET5Gv20815300"/>
</dbReference>
<proteinExistence type="predicted"/>
<accession>A0A453LKH3</accession>
<feature type="region of interest" description="Disordered" evidence="1">
    <location>
        <begin position="99"/>
        <end position="119"/>
    </location>
</feature>
<organism evidence="2 3">
    <name type="scientific">Aegilops tauschii subsp. strangulata</name>
    <name type="common">Goatgrass</name>
    <dbReference type="NCBI Taxonomy" id="200361"/>
    <lineage>
        <taxon>Eukaryota</taxon>
        <taxon>Viridiplantae</taxon>
        <taxon>Streptophyta</taxon>
        <taxon>Embryophyta</taxon>
        <taxon>Tracheophyta</taxon>
        <taxon>Spermatophyta</taxon>
        <taxon>Magnoliopsida</taxon>
        <taxon>Liliopsida</taxon>
        <taxon>Poales</taxon>
        <taxon>Poaceae</taxon>
        <taxon>BOP clade</taxon>
        <taxon>Pooideae</taxon>
        <taxon>Triticodae</taxon>
        <taxon>Triticeae</taxon>
        <taxon>Triticinae</taxon>
        <taxon>Aegilops</taxon>
    </lineage>
</organism>
<reference evidence="2" key="5">
    <citation type="journal article" date="2021" name="G3 (Bethesda)">
        <title>Aegilops tauschii genome assembly Aet v5.0 features greater sequence contiguity and improved annotation.</title>
        <authorList>
            <person name="Wang L."/>
            <person name="Zhu T."/>
            <person name="Rodriguez J.C."/>
            <person name="Deal K.R."/>
            <person name="Dubcovsky J."/>
            <person name="McGuire P.E."/>
            <person name="Lux T."/>
            <person name="Spannagl M."/>
            <person name="Mayer K.F.X."/>
            <person name="Baldrich P."/>
            <person name="Meyers B.C."/>
            <person name="Huo N."/>
            <person name="Gu Y.Q."/>
            <person name="Zhou H."/>
            <person name="Devos K.M."/>
            <person name="Bennetzen J.L."/>
            <person name="Unver T."/>
            <person name="Budak H."/>
            <person name="Gulick P.J."/>
            <person name="Galiba G."/>
            <person name="Kalapos B."/>
            <person name="Nelson D.R."/>
            <person name="Li P."/>
            <person name="You F.M."/>
            <person name="Luo M.C."/>
            <person name="Dvorak J."/>
        </authorList>
    </citation>
    <scope>NUCLEOTIDE SEQUENCE [LARGE SCALE GENOMIC DNA]</scope>
    <source>
        <strain evidence="2">cv. AL8/78</strain>
    </source>
</reference>
<reference evidence="3" key="2">
    <citation type="journal article" date="2017" name="Nat. Plants">
        <title>The Aegilops tauschii genome reveals multiple impacts of transposons.</title>
        <authorList>
            <person name="Zhao G."/>
            <person name="Zou C."/>
            <person name="Li K."/>
            <person name="Wang K."/>
            <person name="Li T."/>
            <person name="Gao L."/>
            <person name="Zhang X."/>
            <person name="Wang H."/>
            <person name="Yang Z."/>
            <person name="Liu X."/>
            <person name="Jiang W."/>
            <person name="Mao L."/>
            <person name="Kong X."/>
            <person name="Jiao Y."/>
            <person name="Jia J."/>
        </authorList>
    </citation>
    <scope>NUCLEOTIDE SEQUENCE [LARGE SCALE GENOMIC DNA]</scope>
    <source>
        <strain evidence="3">cv. AL8/78</strain>
    </source>
</reference>